<proteinExistence type="predicted"/>
<name>A0A8J6PK70_9FIRM</name>
<dbReference type="Proteomes" id="UP000632659">
    <property type="component" value="Unassembled WGS sequence"/>
</dbReference>
<evidence type="ECO:0000313" key="2">
    <source>
        <dbReference type="EMBL" id="MBC8611255.1"/>
    </source>
</evidence>
<gene>
    <name evidence="2" type="ORF">H8702_09025</name>
</gene>
<accession>A0A8J6PK70</accession>
<reference evidence="2" key="1">
    <citation type="submission" date="2020-08" db="EMBL/GenBank/DDBJ databases">
        <title>Genome public.</title>
        <authorList>
            <person name="Liu C."/>
            <person name="Sun Q."/>
        </authorList>
    </citation>
    <scope>NUCLEOTIDE SEQUENCE</scope>
    <source>
        <strain evidence="2">NSJ-15</strain>
    </source>
</reference>
<dbReference type="InterPro" id="IPR050490">
    <property type="entry name" value="Bact_solute-bd_prot1"/>
</dbReference>
<comment type="caution">
    <text evidence="2">The sequence shown here is derived from an EMBL/GenBank/DDBJ whole genome shotgun (WGS) entry which is preliminary data.</text>
</comment>
<dbReference type="EMBL" id="JACRTL010000004">
    <property type="protein sequence ID" value="MBC8611255.1"/>
    <property type="molecule type" value="Genomic_DNA"/>
</dbReference>
<dbReference type="RefSeq" id="WP_178085792.1">
    <property type="nucleotide sequence ID" value="NZ_JACRTL010000004.1"/>
</dbReference>
<dbReference type="PROSITE" id="PS51257">
    <property type="entry name" value="PROKAR_LIPOPROTEIN"/>
    <property type="match status" value="1"/>
</dbReference>
<organism evidence="2 3">
    <name type="scientific">Massiliimalia timonensis</name>
    <dbReference type="NCBI Taxonomy" id="1987501"/>
    <lineage>
        <taxon>Bacteria</taxon>
        <taxon>Bacillati</taxon>
        <taxon>Bacillota</taxon>
        <taxon>Clostridia</taxon>
        <taxon>Eubacteriales</taxon>
        <taxon>Oscillospiraceae</taxon>
        <taxon>Massiliimalia</taxon>
    </lineage>
</organism>
<dbReference type="InterPro" id="IPR006059">
    <property type="entry name" value="SBP"/>
</dbReference>
<dbReference type="Pfam" id="PF01547">
    <property type="entry name" value="SBP_bac_1"/>
    <property type="match status" value="1"/>
</dbReference>
<sequence>MKRLICALLSVLMVGSLAACGSSDDKSGSEGGGQTGETKTFNWLTVRNEDSPARKAQESSIKEYIEKEGANVEVKYEVITDRPSYYQKVKILASSNELPHLFDAEGDTLTQEIAETGVLMEVDDIYKDLDYDRMLNIGLNYGRLDNGKNYCLAWENNLEYFWYHKDLFEQAGVTKTPETFDELMEVCQTLKEADITPIAVWGNEAWPLLRWMAFIPFRLQGNDYIESLKVGDAKMSDPVGIQAAEFFQEMAENYFMPGWSTASASDAREAFFNGSTAIFYIGSWEVPNFTGEDRELKDDYAYFYMPTVDGAINGQTDMWSHAGTGTAVTKKAYEDQDFKDMLKYLLNAYPEKAFYDENLYPAMTFDTTLGEMSEFDKAFLADSEALTSYGYCWDVRMDAATTEVVTKEIVNLGMGAITPEQFAEKVDAAVAENAPKYFNK</sequence>
<dbReference type="AlphaFoldDB" id="A0A8J6PK70"/>
<evidence type="ECO:0000256" key="1">
    <source>
        <dbReference type="SAM" id="SignalP"/>
    </source>
</evidence>
<feature type="chain" id="PRO_5035241283" evidence="1">
    <location>
        <begin position="19"/>
        <end position="440"/>
    </location>
</feature>
<dbReference type="PANTHER" id="PTHR43649">
    <property type="entry name" value="ARABINOSE-BINDING PROTEIN-RELATED"/>
    <property type="match status" value="1"/>
</dbReference>
<protein>
    <submittedName>
        <fullName evidence="2">Carbohydrate ABC transporter substrate-binding protein</fullName>
    </submittedName>
</protein>
<keyword evidence="3" id="KW-1185">Reference proteome</keyword>
<dbReference type="Gene3D" id="3.40.190.10">
    <property type="entry name" value="Periplasmic binding protein-like II"/>
    <property type="match status" value="2"/>
</dbReference>
<dbReference type="SUPFAM" id="SSF53850">
    <property type="entry name" value="Periplasmic binding protein-like II"/>
    <property type="match status" value="1"/>
</dbReference>
<keyword evidence="1" id="KW-0732">Signal</keyword>
<feature type="signal peptide" evidence="1">
    <location>
        <begin position="1"/>
        <end position="18"/>
    </location>
</feature>
<evidence type="ECO:0000313" key="3">
    <source>
        <dbReference type="Proteomes" id="UP000632659"/>
    </source>
</evidence>